<dbReference type="PANTHER" id="PTHR31072">
    <property type="entry name" value="TRANSCRIPTION FACTOR TCP4-RELATED"/>
    <property type="match status" value="1"/>
</dbReference>
<evidence type="ECO:0000313" key="8">
    <source>
        <dbReference type="EMBL" id="KAK1425609.1"/>
    </source>
</evidence>
<feature type="domain" description="TCP" evidence="7">
    <location>
        <begin position="89"/>
        <end position="147"/>
    </location>
</feature>
<evidence type="ECO:0000256" key="2">
    <source>
        <dbReference type="ARBA" id="ARBA00023015"/>
    </source>
</evidence>
<comment type="subcellular location">
    <subcellularLocation>
        <location evidence="1">Nucleus</location>
    </subcellularLocation>
</comment>
<evidence type="ECO:0000256" key="6">
    <source>
        <dbReference type="SAM" id="MobiDB-lite"/>
    </source>
</evidence>
<reference evidence="8" key="1">
    <citation type="journal article" date="2023" name="bioRxiv">
        <title>Improved chromosome-level genome assembly for marigold (Tagetes erecta).</title>
        <authorList>
            <person name="Jiang F."/>
            <person name="Yuan L."/>
            <person name="Wang S."/>
            <person name="Wang H."/>
            <person name="Xu D."/>
            <person name="Wang A."/>
            <person name="Fan W."/>
        </authorList>
    </citation>
    <scope>NUCLEOTIDE SEQUENCE</scope>
    <source>
        <strain evidence="8">WSJ</strain>
        <tissue evidence="8">Leaf</tissue>
    </source>
</reference>
<sequence>MNYHYKKCDNIISHPLPITLFQHFTMEPNHHNLDSNHEEFVPLFEQFPPPFFNDMLYNHHKHPTSNTANEPTPSPTKTKRVRKKRSAGKNDRHSKIHTAQGLRDRRMRLSVNIAHKFFGLQDMLGFDKASKTIEWLFCKSKEAIDEVTKSVKPQNTTQSACDSPFTDCEVDSGIEFDATSNKKGKQLLINNLDKPKHMFGANPNDDVNQLLLGFSTNPNNHFIKDSSSSLLEYSGMHHDHFFDHTQLYNVGKKTDDYTGNAAANLTTYFANPPVGWLDSNNPFSGFLDNFTENYELNYPNLAPSTGDVNGQNFGSVLIPPSNLVYLQTQNQRD</sequence>
<keyword evidence="9" id="KW-1185">Reference proteome</keyword>
<proteinExistence type="predicted"/>
<evidence type="ECO:0000256" key="3">
    <source>
        <dbReference type="ARBA" id="ARBA00023125"/>
    </source>
</evidence>
<comment type="caution">
    <text evidence="8">The sequence shown here is derived from an EMBL/GenBank/DDBJ whole genome shotgun (WGS) entry which is preliminary data.</text>
</comment>
<dbReference type="Proteomes" id="UP001229421">
    <property type="component" value="Unassembled WGS sequence"/>
</dbReference>
<evidence type="ECO:0000256" key="1">
    <source>
        <dbReference type="ARBA" id="ARBA00004123"/>
    </source>
</evidence>
<name>A0AAD8KM76_TARER</name>
<dbReference type="InterPro" id="IPR005333">
    <property type="entry name" value="Transcription_factor_TCP"/>
</dbReference>
<keyword evidence="5" id="KW-0539">Nucleus</keyword>
<evidence type="ECO:0000313" key="9">
    <source>
        <dbReference type="Proteomes" id="UP001229421"/>
    </source>
</evidence>
<accession>A0AAD8KM76</accession>
<dbReference type="InterPro" id="IPR017887">
    <property type="entry name" value="TF_TCP_subgr"/>
</dbReference>
<evidence type="ECO:0000256" key="5">
    <source>
        <dbReference type="ARBA" id="ARBA00023242"/>
    </source>
</evidence>
<dbReference type="AlphaFoldDB" id="A0AAD8KM76"/>
<evidence type="ECO:0000259" key="7">
    <source>
        <dbReference type="PROSITE" id="PS51369"/>
    </source>
</evidence>
<protein>
    <recommendedName>
        <fullName evidence="7">TCP domain-containing protein</fullName>
    </recommendedName>
</protein>
<feature type="compositionally biased region" description="Basic residues" evidence="6">
    <location>
        <begin position="77"/>
        <end position="87"/>
    </location>
</feature>
<feature type="region of interest" description="Disordered" evidence="6">
    <location>
        <begin position="55"/>
        <end position="95"/>
    </location>
</feature>
<keyword evidence="2" id="KW-0805">Transcription regulation</keyword>
<dbReference type="GO" id="GO:0005634">
    <property type="term" value="C:nucleus"/>
    <property type="evidence" value="ECO:0007669"/>
    <property type="project" value="UniProtKB-SubCell"/>
</dbReference>
<evidence type="ECO:0000256" key="4">
    <source>
        <dbReference type="ARBA" id="ARBA00023163"/>
    </source>
</evidence>
<dbReference type="PROSITE" id="PS51369">
    <property type="entry name" value="TCP"/>
    <property type="match status" value="1"/>
</dbReference>
<organism evidence="8 9">
    <name type="scientific">Tagetes erecta</name>
    <name type="common">African marigold</name>
    <dbReference type="NCBI Taxonomy" id="13708"/>
    <lineage>
        <taxon>Eukaryota</taxon>
        <taxon>Viridiplantae</taxon>
        <taxon>Streptophyta</taxon>
        <taxon>Embryophyta</taxon>
        <taxon>Tracheophyta</taxon>
        <taxon>Spermatophyta</taxon>
        <taxon>Magnoliopsida</taxon>
        <taxon>eudicotyledons</taxon>
        <taxon>Gunneridae</taxon>
        <taxon>Pentapetalae</taxon>
        <taxon>asterids</taxon>
        <taxon>campanulids</taxon>
        <taxon>Asterales</taxon>
        <taxon>Asteraceae</taxon>
        <taxon>Asteroideae</taxon>
        <taxon>Heliantheae alliance</taxon>
        <taxon>Tageteae</taxon>
        <taxon>Tagetes</taxon>
    </lineage>
</organism>
<gene>
    <name evidence="8" type="ORF">QVD17_20963</name>
</gene>
<dbReference type="Pfam" id="PF03634">
    <property type="entry name" value="TCP"/>
    <property type="match status" value="1"/>
</dbReference>
<dbReference type="GO" id="GO:0003700">
    <property type="term" value="F:DNA-binding transcription factor activity"/>
    <property type="evidence" value="ECO:0007669"/>
    <property type="project" value="InterPro"/>
</dbReference>
<keyword evidence="4" id="KW-0804">Transcription</keyword>
<dbReference type="GO" id="GO:0043565">
    <property type="term" value="F:sequence-specific DNA binding"/>
    <property type="evidence" value="ECO:0007669"/>
    <property type="project" value="TreeGrafter"/>
</dbReference>
<keyword evidence="3" id="KW-0238">DNA-binding</keyword>
<dbReference type="GO" id="GO:2000032">
    <property type="term" value="P:regulation of secondary shoot formation"/>
    <property type="evidence" value="ECO:0007669"/>
    <property type="project" value="TreeGrafter"/>
</dbReference>
<dbReference type="EMBL" id="JAUHHV010000005">
    <property type="protein sequence ID" value="KAK1425609.1"/>
    <property type="molecule type" value="Genomic_DNA"/>
</dbReference>
<dbReference type="PANTHER" id="PTHR31072:SF87">
    <property type="entry name" value="TRANSCRIPTION FACTOR TCP12"/>
    <property type="match status" value="1"/>
</dbReference>